<evidence type="ECO:0000313" key="3">
    <source>
        <dbReference type="Proteomes" id="UP000664940"/>
    </source>
</evidence>
<proteinExistence type="predicted"/>
<organism evidence="2 3">
    <name type="scientific">Phyllostomus discolor</name>
    <name type="common">pale spear-nosed bat</name>
    <dbReference type="NCBI Taxonomy" id="89673"/>
    <lineage>
        <taxon>Eukaryota</taxon>
        <taxon>Metazoa</taxon>
        <taxon>Chordata</taxon>
        <taxon>Craniata</taxon>
        <taxon>Vertebrata</taxon>
        <taxon>Euteleostomi</taxon>
        <taxon>Mammalia</taxon>
        <taxon>Eutheria</taxon>
        <taxon>Laurasiatheria</taxon>
        <taxon>Chiroptera</taxon>
        <taxon>Yangochiroptera</taxon>
        <taxon>Phyllostomidae</taxon>
        <taxon>Phyllostominae</taxon>
        <taxon>Phyllostomus</taxon>
    </lineage>
</organism>
<protein>
    <submittedName>
        <fullName evidence="2">Uncharacterized protein</fullName>
    </submittedName>
</protein>
<comment type="caution">
    <text evidence="2">The sequence shown here is derived from an EMBL/GenBank/DDBJ whole genome shotgun (WGS) entry which is preliminary data.</text>
</comment>
<dbReference type="AlphaFoldDB" id="A0A834BH82"/>
<reference evidence="2 3" key="1">
    <citation type="journal article" date="2020" name="Nature">
        <title>Six reference-quality genomes reveal evolution of bat adaptations.</title>
        <authorList>
            <person name="Jebb D."/>
            <person name="Huang Z."/>
            <person name="Pippel M."/>
            <person name="Hughes G.M."/>
            <person name="Lavrichenko K."/>
            <person name="Devanna P."/>
            <person name="Winkler S."/>
            <person name="Jermiin L.S."/>
            <person name="Skirmuntt E.C."/>
            <person name="Katzourakis A."/>
            <person name="Burkitt-Gray L."/>
            <person name="Ray D.A."/>
            <person name="Sullivan K.A.M."/>
            <person name="Roscito J.G."/>
            <person name="Kirilenko B.M."/>
            <person name="Davalos L.M."/>
            <person name="Corthals A.P."/>
            <person name="Power M.L."/>
            <person name="Jones G."/>
            <person name="Ransome R.D."/>
            <person name="Dechmann D.K.N."/>
            <person name="Locatelli A.G."/>
            <person name="Puechmaille S.J."/>
            <person name="Fedrigo O."/>
            <person name="Jarvis E.D."/>
            <person name="Hiller M."/>
            <person name="Vernes S.C."/>
            <person name="Myers E.W."/>
            <person name="Teeling E.C."/>
        </authorList>
    </citation>
    <scope>NUCLEOTIDE SEQUENCE [LARGE SCALE GENOMIC DNA]</scope>
    <source>
        <strain evidence="2">Bat1K_MPI-CBG_1</strain>
    </source>
</reference>
<feature type="compositionally biased region" description="Polar residues" evidence="1">
    <location>
        <begin position="44"/>
        <end position="54"/>
    </location>
</feature>
<feature type="region of interest" description="Disordered" evidence="1">
    <location>
        <begin position="39"/>
        <end position="66"/>
    </location>
</feature>
<accession>A0A834BH82</accession>
<evidence type="ECO:0000313" key="2">
    <source>
        <dbReference type="EMBL" id="KAF6130800.1"/>
    </source>
</evidence>
<gene>
    <name evidence="2" type="ORF">HJG60_007778</name>
</gene>
<dbReference type="EMBL" id="JABVXQ010000001">
    <property type="protein sequence ID" value="KAF6130800.1"/>
    <property type="molecule type" value="Genomic_DNA"/>
</dbReference>
<sequence>MGLLCYGAQPVKCYGQGQQMQLLPFLPCHQGTASLFSEPPDWTLPSTMRRQTGRTAGEGKRGDPCDPALQGSTLWEPQRPHLSLQMKPVSWRQAQSRDCCPRWGWGGRDYIFRWQGHPAPQAPGDSWEHARAHGKRAGSRGRSGDRASGSALGLLCDVRPSPSPLWAPGPHGSEGDQ</sequence>
<feature type="region of interest" description="Disordered" evidence="1">
    <location>
        <begin position="116"/>
        <end position="177"/>
    </location>
</feature>
<name>A0A834BH82_9CHIR</name>
<dbReference type="Proteomes" id="UP000664940">
    <property type="component" value="Unassembled WGS sequence"/>
</dbReference>
<evidence type="ECO:0000256" key="1">
    <source>
        <dbReference type="SAM" id="MobiDB-lite"/>
    </source>
</evidence>